<dbReference type="KEGG" id="sje:AAV35_008785"/>
<accession>K2H799</accession>
<feature type="coiled-coil region" evidence="1">
    <location>
        <begin position="11"/>
        <end position="79"/>
    </location>
</feature>
<dbReference type="OrthoDB" id="9986975at2"/>
<dbReference type="EMBL" id="CP011361">
    <property type="protein sequence ID" value="AKG04889.1"/>
    <property type="molecule type" value="Genomic_DNA"/>
</dbReference>
<organism evidence="3 4">
    <name type="scientific">Salimicrobium jeotgali</name>
    <dbReference type="NCBI Taxonomy" id="1230341"/>
    <lineage>
        <taxon>Bacteria</taxon>
        <taxon>Bacillati</taxon>
        <taxon>Bacillota</taxon>
        <taxon>Bacilli</taxon>
        <taxon>Bacillales</taxon>
        <taxon>Bacillaceae</taxon>
        <taxon>Salimicrobium</taxon>
    </lineage>
</organism>
<dbReference type="RefSeq" id="WP_008589902.1">
    <property type="nucleotide sequence ID" value="NZ_AMPQ01000008.1"/>
</dbReference>
<dbReference type="Proteomes" id="UP000092654">
    <property type="component" value="Chromosome"/>
</dbReference>
<proteinExistence type="predicted"/>
<dbReference type="STRING" id="1230341.AAV35_008785"/>
<sequence>METKEYLEDWKRTLRRDLDDTTRELQTLRKEYRREQRLRDIQIERLRKWTEEDMEEDVKTDLSESLELLQEIKEEKEERIFWLETSKKSTEFMIRKIDEELGLNGTGEM</sequence>
<reference evidence="5" key="2">
    <citation type="submission" date="2015-06" db="EMBL/GenBank/DDBJ databases">
        <title>Salimicrobium jeotgali MJ3, isolated from Myulchi jeot, a traditional Korean fermented seafood.</title>
        <authorList>
            <person name="Kim K.H."/>
            <person name="Jeon C.O."/>
            <person name="Jin H.M."/>
        </authorList>
    </citation>
    <scope>NUCLEOTIDE SEQUENCE [LARGE SCALE GENOMIC DNA]</scope>
    <source>
        <strain evidence="5">MJ3</strain>
    </source>
</reference>
<gene>
    <name evidence="2" type="ORF">AAV35_008785</name>
    <name evidence="3" type="ORF">MJ3_07238</name>
</gene>
<evidence type="ECO:0000313" key="5">
    <source>
        <dbReference type="Proteomes" id="UP000092654"/>
    </source>
</evidence>
<protein>
    <submittedName>
        <fullName evidence="3">Uncharacterized protein</fullName>
    </submittedName>
</protein>
<evidence type="ECO:0000256" key="1">
    <source>
        <dbReference type="SAM" id="Coils"/>
    </source>
</evidence>
<dbReference type="AlphaFoldDB" id="K2H799"/>
<evidence type="ECO:0000313" key="4">
    <source>
        <dbReference type="Proteomes" id="UP000011746"/>
    </source>
</evidence>
<dbReference type="EMBL" id="AMPQ01000008">
    <property type="protein sequence ID" value="EKE31555.1"/>
    <property type="molecule type" value="Genomic_DNA"/>
</dbReference>
<evidence type="ECO:0000313" key="3">
    <source>
        <dbReference type="EMBL" id="EKE31555.1"/>
    </source>
</evidence>
<reference evidence="3 4" key="1">
    <citation type="journal article" date="2012" name="J. Bacteriol.">
        <title>Draft Genome Sequence of Salimicrobium sp. Strain MJ3, Isolated from Myulchi-Jeot, Korean Fermented Seafood.</title>
        <authorList>
            <person name="Lee S.H."/>
            <person name="Jung J.Y."/>
            <person name="Jeon C.O."/>
        </authorList>
    </citation>
    <scope>NUCLEOTIDE SEQUENCE [LARGE SCALE GENOMIC DNA]</scope>
    <source>
        <strain evidence="3 4">MJ3</strain>
    </source>
</reference>
<dbReference type="Proteomes" id="UP000011746">
    <property type="component" value="Unassembled WGS sequence"/>
</dbReference>
<keyword evidence="4" id="KW-1185">Reference proteome</keyword>
<reference evidence="2" key="3">
    <citation type="submission" date="2016-11" db="EMBL/GenBank/DDBJ databases">
        <title>Salimicrobium jeotgali MJ3, isolated from Myulchi jeot, a traditional Korean fermented seafood.</title>
        <authorList>
            <person name="Kim K.H."/>
            <person name="Jeon C.O."/>
            <person name="Jin H.M."/>
        </authorList>
    </citation>
    <scope>NUCLEOTIDE SEQUENCE</scope>
    <source>
        <strain evidence="2">MJ3</strain>
    </source>
</reference>
<keyword evidence="1" id="KW-0175">Coiled coil</keyword>
<name>K2H799_9BACI</name>
<evidence type="ECO:0000313" key="2">
    <source>
        <dbReference type="EMBL" id="AKG04889.1"/>
    </source>
</evidence>